<dbReference type="InterPro" id="IPR000780">
    <property type="entry name" value="CheR_MeTrfase"/>
</dbReference>
<evidence type="ECO:0000256" key="1">
    <source>
        <dbReference type="ARBA" id="ARBA00022603"/>
    </source>
</evidence>
<dbReference type="InterPro" id="IPR022641">
    <property type="entry name" value="CheR_N"/>
</dbReference>
<keyword evidence="1 5" id="KW-0489">Methyltransferase</keyword>
<dbReference type="InterPro" id="IPR050903">
    <property type="entry name" value="Bact_Chemotaxis_MeTrfase"/>
</dbReference>
<dbReference type="eggNOG" id="COG1352">
    <property type="taxonomic scope" value="Bacteria"/>
</dbReference>
<dbReference type="Pfam" id="PF01739">
    <property type="entry name" value="CheR"/>
    <property type="match status" value="1"/>
</dbReference>
<dbReference type="SUPFAM" id="SSF47757">
    <property type="entry name" value="Chemotaxis receptor methyltransferase CheR, N-terminal domain"/>
    <property type="match status" value="1"/>
</dbReference>
<dbReference type="PROSITE" id="PS50123">
    <property type="entry name" value="CHER"/>
    <property type="match status" value="1"/>
</dbReference>
<feature type="domain" description="CheR-type methyltransferase" evidence="4">
    <location>
        <begin position="1"/>
        <end position="258"/>
    </location>
</feature>
<dbReference type="Gene3D" id="3.40.50.150">
    <property type="entry name" value="Vaccinia Virus protein VP39"/>
    <property type="match status" value="1"/>
</dbReference>
<name>A5D0H0_PELTS</name>
<evidence type="ECO:0000313" key="5">
    <source>
        <dbReference type="EMBL" id="BAF60245.1"/>
    </source>
</evidence>
<dbReference type="PANTHER" id="PTHR24422">
    <property type="entry name" value="CHEMOTAXIS PROTEIN METHYLTRANSFERASE"/>
    <property type="match status" value="1"/>
</dbReference>
<dbReference type="Pfam" id="PF03705">
    <property type="entry name" value="CheR_N"/>
    <property type="match status" value="1"/>
</dbReference>
<dbReference type="Proteomes" id="UP000006556">
    <property type="component" value="Chromosome"/>
</dbReference>
<dbReference type="PRINTS" id="PR00996">
    <property type="entry name" value="CHERMTFRASE"/>
</dbReference>
<dbReference type="AlphaFoldDB" id="A5D0H0"/>
<dbReference type="HOGENOM" id="CLU_025854_1_1_9"/>
<dbReference type="KEGG" id="pth:PTH_2064"/>
<protein>
    <submittedName>
        <fullName evidence="5">Methylase of chemotaxis methyl-accepting proteins</fullName>
    </submittedName>
</protein>
<accession>A5D0H0</accession>
<evidence type="ECO:0000256" key="3">
    <source>
        <dbReference type="ARBA" id="ARBA00022691"/>
    </source>
</evidence>
<proteinExistence type="predicted"/>
<keyword evidence="2" id="KW-0808">Transferase</keyword>
<dbReference type="EMBL" id="AP009389">
    <property type="protein sequence ID" value="BAF60245.1"/>
    <property type="molecule type" value="Genomic_DNA"/>
</dbReference>
<sequence length="258" mass="30139">MDFSLFKEKVHHSFRLDLNAYKETQLKRRLDNFMTRRKLNAGDYDSFFKLLISDRKSYLEFLDTLTINVSEFFRDKTMFGYLEEKVLPELLARKKRLKIWSAACSSGAEPYSIAIILDEISPGQGHRIEATDIDRKILQAAAEARYTPEQVRNVDGRRLLKYFRKEGNQYVLSDRIKQAVSFRQHDLLLDPFGDGYDLIACRNVTIYFTREAQDRLNRKFSKALGPGGVLFIGASEMIFNYHEIGLEKIATCFYRRKT</sequence>
<dbReference type="GO" id="GO:0008757">
    <property type="term" value="F:S-adenosylmethionine-dependent methyltransferase activity"/>
    <property type="evidence" value="ECO:0007669"/>
    <property type="project" value="InterPro"/>
</dbReference>
<reference evidence="6" key="1">
    <citation type="journal article" date="2008" name="Genome Res.">
        <title>The genome of Pelotomaculum thermopropionicum reveals niche-associated evolution in anaerobic microbiota.</title>
        <authorList>
            <person name="Kosaka T."/>
            <person name="Kato S."/>
            <person name="Shimoyama T."/>
            <person name="Ishii S."/>
            <person name="Abe T."/>
            <person name="Watanabe K."/>
        </authorList>
    </citation>
    <scope>NUCLEOTIDE SEQUENCE [LARGE SCALE GENOMIC DNA]</scope>
    <source>
        <strain evidence="6">DSM 13744 / JCM 10971 / SI</strain>
    </source>
</reference>
<evidence type="ECO:0000313" key="6">
    <source>
        <dbReference type="Proteomes" id="UP000006556"/>
    </source>
</evidence>
<dbReference type="STRING" id="370438.PTH_2064"/>
<dbReference type="PANTHER" id="PTHR24422:SF19">
    <property type="entry name" value="CHEMOTAXIS PROTEIN METHYLTRANSFERASE"/>
    <property type="match status" value="1"/>
</dbReference>
<evidence type="ECO:0000259" key="4">
    <source>
        <dbReference type="PROSITE" id="PS50123"/>
    </source>
</evidence>
<dbReference type="InterPro" id="IPR022642">
    <property type="entry name" value="CheR_C"/>
</dbReference>
<keyword evidence="6" id="KW-1185">Reference proteome</keyword>
<dbReference type="CDD" id="cd02440">
    <property type="entry name" value="AdoMet_MTases"/>
    <property type="match status" value="1"/>
</dbReference>
<dbReference type="GO" id="GO:0032259">
    <property type="term" value="P:methylation"/>
    <property type="evidence" value="ECO:0007669"/>
    <property type="project" value="UniProtKB-KW"/>
</dbReference>
<gene>
    <name evidence="5" type="primary">CheR</name>
    <name evidence="5" type="ordered locus">PTH_2064</name>
</gene>
<dbReference type="SUPFAM" id="SSF53335">
    <property type="entry name" value="S-adenosyl-L-methionine-dependent methyltransferases"/>
    <property type="match status" value="1"/>
</dbReference>
<organism evidence="5 6">
    <name type="scientific">Pelotomaculum thermopropionicum (strain DSM 13744 / JCM 10971 / SI)</name>
    <dbReference type="NCBI Taxonomy" id="370438"/>
    <lineage>
        <taxon>Bacteria</taxon>
        <taxon>Bacillati</taxon>
        <taxon>Bacillota</taxon>
        <taxon>Clostridia</taxon>
        <taxon>Eubacteriales</taxon>
        <taxon>Desulfotomaculaceae</taxon>
        <taxon>Pelotomaculum</taxon>
    </lineage>
</organism>
<dbReference type="InterPro" id="IPR029063">
    <property type="entry name" value="SAM-dependent_MTases_sf"/>
</dbReference>
<dbReference type="SMART" id="SM00138">
    <property type="entry name" value="MeTrc"/>
    <property type="match status" value="1"/>
</dbReference>
<evidence type="ECO:0000256" key="2">
    <source>
        <dbReference type="ARBA" id="ARBA00022679"/>
    </source>
</evidence>
<keyword evidence="3" id="KW-0949">S-adenosyl-L-methionine</keyword>